<evidence type="ECO:0000313" key="1">
    <source>
        <dbReference type="EMBL" id="PEN10959.1"/>
    </source>
</evidence>
<proteinExistence type="predicted"/>
<sequence>MVGCEWREIQRRNQLPSCVQENMGAQIDVYPRLEEVEANLLKAGALRDVTKTSYRSLVDSLYTRILAGRPDDPSGTLTRPTLCSDVEDCDRLTTPSANVAYPLCYREIAQEYDLPDSTGFWATQGAIWTSFLREGNWAQEEMLRSIDATPPNRFAEFEVRAFYSQHVLYLTGIVNSTSTAR</sequence>
<dbReference type="Proteomes" id="UP000220102">
    <property type="component" value="Unassembled WGS sequence"/>
</dbReference>
<dbReference type="AlphaFoldDB" id="A0A2A8CU83"/>
<protein>
    <submittedName>
        <fullName evidence="1">Uncharacterized protein</fullName>
    </submittedName>
</protein>
<organism evidence="1 2">
    <name type="scientific">Longibacter salinarum</name>
    <dbReference type="NCBI Taxonomy" id="1850348"/>
    <lineage>
        <taxon>Bacteria</taxon>
        <taxon>Pseudomonadati</taxon>
        <taxon>Rhodothermota</taxon>
        <taxon>Rhodothermia</taxon>
        <taxon>Rhodothermales</taxon>
        <taxon>Salisaetaceae</taxon>
        <taxon>Longibacter</taxon>
    </lineage>
</organism>
<accession>A0A2A8CU83</accession>
<gene>
    <name evidence="1" type="ORF">CRI94_17175</name>
</gene>
<comment type="caution">
    <text evidence="1">The sequence shown here is derived from an EMBL/GenBank/DDBJ whole genome shotgun (WGS) entry which is preliminary data.</text>
</comment>
<name>A0A2A8CU83_9BACT</name>
<dbReference type="EMBL" id="PDEQ01000013">
    <property type="protein sequence ID" value="PEN10959.1"/>
    <property type="molecule type" value="Genomic_DNA"/>
</dbReference>
<reference evidence="1 2" key="1">
    <citation type="submission" date="2017-10" db="EMBL/GenBank/DDBJ databases">
        <title>Draft genome of Longibacter Salinarum.</title>
        <authorList>
            <person name="Goh K.M."/>
            <person name="Shamsir M.S."/>
            <person name="Lim S.W."/>
        </authorList>
    </citation>
    <scope>NUCLEOTIDE SEQUENCE [LARGE SCALE GENOMIC DNA]</scope>
    <source>
        <strain evidence="1 2">KCTC 52045</strain>
    </source>
</reference>
<keyword evidence="2" id="KW-1185">Reference proteome</keyword>
<evidence type="ECO:0000313" key="2">
    <source>
        <dbReference type="Proteomes" id="UP000220102"/>
    </source>
</evidence>